<evidence type="ECO:0000313" key="1">
    <source>
        <dbReference type="EMBL" id="KAK1142528.1"/>
    </source>
</evidence>
<reference evidence="1 2" key="1">
    <citation type="journal article" date="2023" name="ACS Omega">
        <title>Identification of the Neoaspergillic Acid Biosynthesis Gene Cluster by Establishing an In Vitro CRISPR-Ribonucleoprotein Genetic System in Aspergillus melleus.</title>
        <authorList>
            <person name="Yuan B."/>
            <person name="Grau M.F."/>
            <person name="Murata R.M."/>
            <person name="Torok T."/>
            <person name="Venkateswaran K."/>
            <person name="Stajich J.E."/>
            <person name="Wang C.C.C."/>
        </authorList>
    </citation>
    <scope>NUCLEOTIDE SEQUENCE [LARGE SCALE GENOMIC DNA]</scope>
    <source>
        <strain evidence="1 2">IMV 1140</strain>
    </source>
</reference>
<organism evidence="1 2">
    <name type="scientific">Aspergillus melleus</name>
    <dbReference type="NCBI Taxonomy" id="138277"/>
    <lineage>
        <taxon>Eukaryota</taxon>
        <taxon>Fungi</taxon>
        <taxon>Dikarya</taxon>
        <taxon>Ascomycota</taxon>
        <taxon>Pezizomycotina</taxon>
        <taxon>Eurotiomycetes</taxon>
        <taxon>Eurotiomycetidae</taxon>
        <taxon>Eurotiales</taxon>
        <taxon>Aspergillaceae</taxon>
        <taxon>Aspergillus</taxon>
        <taxon>Aspergillus subgen. Circumdati</taxon>
    </lineage>
</organism>
<sequence length="672" mass="73729">MKPTTTPRPITVLGAGVLGRRIAAVFLAAGYTVHTYDPSAESLLAATEYIETHIEEFVALVPSIADKVNTDVGSDSSSDSSTHKGANGHTFTCTHTYTNGAVNGNGTTKTEPKPGHYDTFTDLRAAVAEAWLVIEAVPEVLDLKTKLFGEVDDCAPSDCMIVSNSSSYKSRLMLGQVSDERKKRVANMHFTMPPGIRTVELMTCGETEMGMLEMLKEVLSGCGMFPVIVGRECTGFVFNRLWAAIKREILTILADQVSTPTEIDMLWDNMFTKPQSLPCRLMDLIGLDTVAFIEDNYIQERGLDSRPVDWLREKYIDSGRLGLKSPEGGLYPPVDPASSVKVEKKLNGMKSNGAKANVFKDNRARTNGADPETVYVLDVGLGANNELSTFNSAGKILRYSPATGKRVPIVQGQSLPDGIDISRKAGRIFWTSMGRATHTRDGAVYSANLDGTDIKTLLPPGSVHTPKQLVVEESTEMLYFCDREGMGVHRVRFDGTSHETLIQTGPTTKKNPNEPVDMTRWCVGIAVDITRGYIYWTQKGPSKGGQGRIFRAEVDIPRGQTAESRSDIELLLSGLPDPIDLELDVRTQTLYWTDRGEHPVGCSLNQVDVSGKVDPTDRVILARHFNEPIGLKLAGQDRVYVADLGGRLYCVEKGKKRVMWEDEGSYTGIAIY</sequence>
<comment type="caution">
    <text evidence="1">The sequence shown here is derived from an EMBL/GenBank/DDBJ whole genome shotgun (WGS) entry which is preliminary data.</text>
</comment>
<name>A0ACC3AY68_9EURO</name>
<protein>
    <submittedName>
        <fullName evidence="1">Uncharacterized protein</fullName>
    </submittedName>
</protein>
<dbReference type="EMBL" id="JAOPJF010000049">
    <property type="protein sequence ID" value="KAK1142528.1"/>
    <property type="molecule type" value="Genomic_DNA"/>
</dbReference>
<keyword evidence="2" id="KW-1185">Reference proteome</keyword>
<accession>A0ACC3AY68</accession>
<proteinExistence type="predicted"/>
<gene>
    <name evidence="1" type="ORF">N8T08_007502</name>
</gene>
<evidence type="ECO:0000313" key="2">
    <source>
        <dbReference type="Proteomes" id="UP001177260"/>
    </source>
</evidence>
<dbReference type="Proteomes" id="UP001177260">
    <property type="component" value="Unassembled WGS sequence"/>
</dbReference>